<gene>
    <name evidence="3" type="ORF">AWC14_23080</name>
</gene>
<dbReference type="InterPro" id="IPR026022">
    <property type="entry name" value="PhoU_dom"/>
</dbReference>
<dbReference type="Gene3D" id="1.20.58.220">
    <property type="entry name" value="Phosphate transport system protein phou homolog 2, domain 2"/>
    <property type="match status" value="1"/>
</dbReference>
<keyword evidence="1" id="KW-0813">Transport</keyword>
<dbReference type="SUPFAM" id="SSF109755">
    <property type="entry name" value="PhoU-like"/>
    <property type="match status" value="1"/>
</dbReference>
<proteinExistence type="predicted"/>
<keyword evidence="4" id="KW-1185">Reference proteome</keyword>
<comment type="caution">
    <text evidence="3">The sequence shown here is derived from an EMBL/GenBank/DDBJ whole genome shotgun (WGS) entry which is preliminary data.</text>
</comment>
<feature type="domain" description="PhoU" evidence="2">
    <location>
        <begin position="16"/>
        <end position="103"/>
    </location>
</feature>
<organism evidence="3 4">
    <name type="scientific">Mycobacterium kyorinense</name>
    <dbReference type="NCBI Taxonomy" id="487514"/>
    <lineage>
        <taxon>Bacteria</taxon>
        <taxon>Bacillati</taxon>
        <taxon>Actinomycetota</taxon>
        <taxon>Actinomycetes</taxon>
        <taxon>Mycobacteriales</taxon>
        <taxon>Mycobacteriaceae</taxon>
        <taxon>Mycobacterium</taxon>
    </lineage>
</organism>
<protein>
    <recommendedName>
        <fullName evidence="2">PhoU domain-containing protein</fullName>
    </recommendedName>
</protein>
<dbReference type="InterPro" id="IPR038078">
    <property type="entry name" value="PhoU-like_sf"/>
</dbReference>
<dbReference type="GO" id="GO:0045936">
    <property type="term" value="P:negative regulation of phosphate metabolic process"/>
    <property type="evidence" value="ECO:0007669"/>
    <property type="project" value="InterPro"/>
</dbReference>
<sequence length="211" mass="22865">MRSRFQYELSGLTAQLAQMCVLAGQAMNDAAHALLKGDIGLAEGVIRRHDDISAMGYSADEKAFLLLTSQARIAADLRPVVSALHVTADAERMCELAMRVAEVARRPDPRHSLPGPVADVGALAVAQARTAQEALLSGEPRTPRHALHDHAVIKELHRRLLAGLIDMGRTDATDVALLGCLYEHFSDHAVRIARHVVSRHPAHHERPALSG</sequence>
<dbReference type="Pfam" id="PF01895">
    <property type="entry name" value="PhoU"/>
    <property type="match status" value="1"/>
</dbReference>
<dbReference type="RefSeq" id="WP_045376890.1">
    <property type="nucleotide sequence ID" value="NZ_BBKA01000038.1"/>
</dbReference>
<keyword evidence="1" id="KW-0592">Phosphate transport</keyword>
<dbReference type="InterPro" id="IPR028366">
    <property type="entry name" value="PhoU"/>
</dbReference>
<dbReference type="AlphaFoldDB" id="A0A1X1YC63"/>
<dbReference type="PANTHER" id="PTHR42930">
    <property type="entry name" value="PHOSPHATE-SPECIFIC TRANSPORT SYSTEM ACCESSORY PROTEIN PHOU"/>
    <property type="match status" value="1"/>
</dbReference>
<evidence type="ECO:0000259" key="2">
    <source>
        <dbReference type="Pfam" id="PF01895"/>
    </source>
</evidence>
<evidence type="ECO:0000256" key="1">
    <source>
        <dbReference type="ARBA" id="ARBA00022592"/>
    </source>
</evidence>
<dbReference type="EMBL" id="LQPE01000031">
    <property type="protein sequence ID" value="ORW08624.1"/>
    <property type="molecule type" value="Genomic_DNA"/>
</dbReference>
<dbReference type="GO" id="GO:0030643">
    <property type="term" value="P:intracellular phosphate ion homeostasis"/>
    <property type="evidence" value="ECO:0007669"/>
    <property type="project" value="InterPro"/>
</dbReference>
<name>A0A1X1YC63_9MYCO</name>
<accession>A0A1X1YC63</accession>
<evidence type="ECO:0000313" key="4">
    <source>
        <dbReference type="Proteomes" id="UP000193487"/>
    </source>
</evidence>
<dbReference type="GO" id="GO:0006817">
    <property type="term" value="P:phosphate ion transport"/>
    <property type="evidence" value="ECO:0007669"/>
    <property type="project" value="UniProtKB-KW"/>
</dbReference>
<dbReference type="OrthoDB" id="4751087at2"/>
<dbReference type="Proteomes" id="UP000193487">
    <property type="component" value="Unassembled WGS sequence"/>
</dbReference>
<dbReference type="PANTHER" id="PTHR42930:SF3">
    <property type="entry name" value="PHOSPHATE-SPECIFIC TRANSPORT SYSTEM ACCESSORY PROTEIN PHOU"/>
    <property type="match status" value="1"/>
</dbReference>
<evidence type="ECO:0000313" key="3">
    <source>
        <dbReference type="EMBL" id="ORW08624.1"/>
    </source>
</evidence>
<reference evidence="3 4" key="1">
    <citation type="submission" date="2016-01" db="EMBL/GenBank/DDBJ databases">
        <title>The new phylogeny of the genus Mycobacterium.</title>
        <authorList>
            <person name="Tarcisio F."/>
            <person name="Conor M."/>
            <person name="Antonella G."/>
            <person name="Elisabetta G."/>
            <person name="Giulia F.S."/>
            <person name="Sara T."/>
            <person name="Anna F."/>
            <person name="Clotilde B."/>
            <person name="Roberto B."/>
            <person name="Veronica D.S."/>
            <person name="Fabio R."/>
            <person name="Monica P."/>
            <person name="Olivier J."/>
            <person name="Enrico T."/>
            <person name="Nicola S."/>
        </authorList>
    </citation>
    <scope>NUCLEOTIDE SEQUENCE [LARGE SCALE GENOMIC DNA]</scope>
    <source>
        <strain evidence="3 4">DSM 45166</strain>
    </source>
</reference>